<dbReference type="InterPro" id="IPR011129">
    <property type="entry name" value="CSD"/>
</dbReference>
<dbReference type="eggNOG" id="KOG3070">
    <property type="taxonomic scope" value="Eukaryota"/>
</dbReference>
<organism evidence="2">
    <name type="scientific">Oryza brachyantha</name>
    <name type="common">malo sina</name>
    <dbReference type="NCBI Taxonomy" id="4533"/>
    <lineage>
        <taxon>Eukaryota</taxon>
        <taxon>Viridiplantae</taxon>
        <taxon>Streptophyta</taxon>
        <taxon>Embryophyta</taxon>
        <taxon>Tracheophyta</taxon>
        <taxon>Spermatophyta</taxon>
        <taxon>Magnoliopsida</taxon>
        <taxon>Liliopsida</taxon>
        <taxon>Poales</taxon>
        <taxon>Poaceae</taxon>
        <taxon>BOP clade</taxon>
        <taxon>Oryzoideae</taxon>
        <taxon>Oryzeae</taxon>
        <taxon>Oryzinae</taxon>
        <taxon>Oryza</taxon>
    </lineage>
</organism>
<dbReference type="CDD" id="cd04458">
    <property type="entry name" value="CSP_CDS"/>
    <property type="match status" value="1"/>
</dbReference>
<dbReference type="Gramene" id="OB02G23180.1">
    <property type="protein sequence ID" value="OB02G23180.1"/>
    <property type="gene ID" value="OB02G23180"/>
</dbReference>
<dbReference type="InterPro" id="IPR019844">
    <property type="entry name" value="CSD_CS"/>
</dbReference>
<evidence type="ECO:0000259" key="1">
    <source>
        <dbReference type="PROSITE" id="PS51857"/>
    </source>
</evidence>
<feature type="domain" description="CSD" evidence="1">
    <location>
        <begin position="4"/>
        <end position="98"/>
    </location>
</feature>
<dbReference type="PANTHER" id="PTHR46565">
    <property type="entry name" value="COLD SHOCK DOMAIN PROTEIN 2"/>
    <property type="match status" value="1"/>
</dbReference>
<dbReference type="EnsemblPlants" id="OB02G23180.1">
    <property type="protein sequence ID" value="OB02G23180.1"/>
    <property type="gene ID" value="OB02G23180"/>
</dbReference>
<dbReference type="AlphaFoldDB" id="J3LCF1"/>
<dbReference type="GO" id="GO:0003676">
    <property type="term" value="F:nucleic acid binding"/>
    <property type="evidence" value="ECO:0007669"/>
    <property type="project" value="InterPro"/>
</dbReference>
<dbReference type="STRING" id="4533.J3LCF1"/>
<dbReference type="Gene3D" id="2.40.50.140">
    <property type="entry name" value="Nucleic acid-binding proteins"/>
    <property type="match status" value="1"/>
</dbReference>
<dbReference type="PANTHER" id="PTHR46565:SF21">
    <property type="match status" value="1"/>
</dbReference>
<dbReference type="PRINTS" id="PR00050">
    <property type="entry name" value="COLDSHOCK"/>
</dbReference>
<dbReference type="PROSITE" id="PS00352">
    <property type="entry name" value="CSD_1"/>
    <property type="match status" value="1"/>
</dbReference>
<keyword evidence="3" id="KW-1185">Reference proteome</keyword>
<dbReference type="HOGENOM" id="CLU_2112649_0_0_1"/>
<accession>J3LCF1</accession>
<sequence length="115" mass="13260">MAERVKGTVKWFNTTKGFGFITPEDGGEDLFVHQSSLNFARGLCTVLIIYGRHLLRHMYVEEKYWIGFVRRKGGRVKTKKAKQGEMMAGMGKAKRVRVVCMDVLGKYRARVQRFV</sequence>
<evidence type="ECO:0000313" key="3">
    <source>
        <dbReference type="Proteomes" id="UP000006038"/>
    </source>
</evidence>
<dbReference type="SMART" id="SM00357">
    <property type="entry name" value="CSP"/>
    <property type="match status" value="1"/>
</dbReference>
<proteinExistence type="predicted"/>
<dbReference type="InterPro" id="IPR012340">
    <property type="entry name" value="NA-bd_OB-fold"/>
</dbReference>
<reference evidence="2" key="1">
    <citation type="submission" date="2013-04" db="UniProtKB">
        <authorList>
            <consortium name="EnsemblPlants"/>
        </authorList>
    </citation>
    <scope>IDENTIFICATION</scope>
</reference>
<dbReference type="Pfam" id="PF00313">
    <property type="entry name" value="CSD"/>
    <property type="match status" value="1"/>
</dbReference>
<dbReference type="SUPFAM" id="SSF50249">
    <property type="entry name" value="Nucleic acid-binding proteins"/>
    <property type="match status" value="1"/>
</dbReference>
<name>J3LCF1_ORYBR</name>
<dbReference type="PROSITE" id="PS51857">
    <property type="entry name" value="CSD_2"/>
    <property type="match status" value="1"/>
</dbReference>
<evidence type="ECO:0000313" key="2">
    <source>
        <dbReference type="EnsemblPlants" id="OB02G23180.1"/>
    </source>
</evidence>
<dbReference type="Proteomes" id="UP000006038">
    <property type="component" value="Unassembled WGS sequence"/>
</dbReference>
<protein>
    <recommendedName>
        <fullName evidence="1">CSD domain-containing protein</fullName>
    </recommendedName>
</protein>
<dbReference type="InterPro" id="IPR002059">
    <property type="entry name" value="CSP_DNA-bd"/>
</dbReference>